<feature type="transmembrane region" description="Helical" evidence="24">
    <location>
        <begin position="1033"/>
        <end position="1063"/>
    </location>
</feature>
<evidence type="ECO:0000256" key="2">
    <source>
        <dbReference type="ARBA" id="ARBA00001946"/>
    </source>
</evidence>
<evidence type="ECO:0000259" key="26">
    <source>
        <dbReference type="PROSITE" id="PS50928"/>
    </source>
</evidence>
<proteinExistence type="inferred from homology"/>
<dbReference type="Gene3D" id="3.30.1520.20">
    <property type="entry name" value="Exonuclease ExoI, domain 2"/>
    <property type="match status" value="1"/>
</dbReference>
<dbReference type="InterPro" id="IPR010791">
    <property type="entry name" value="AttH_dom"/>
</dbReference>
<dbReference type="OrthoDB" id="10248543at2759"/>
<keyword evidence="11" id="KW-0227">DNA damage</keyword>
<evidence type="ECO:0000313" key="31">
    <source>
        <dbReference type="Proteomes" id="UP000601435"/>
    </source>
</evidence>
<dbReference type="GO" id="GO:0003677">
    <property type="term" value="F:DNA binding"/>
    <property type="evidence" value="ECO:0007669"/>
    <property type="project" value="UniProtKB-KW"/>
</dbReference>
<dbReference type="GO" id="GO:0043190">
    <property type="term" value="C:ATP-binding cassette (ABC) transporter complex"/>
    <property type="evidence" value="ECO:0007669"/>
    <property type="project" value="InterPro"/>
</dbReference>
<dbReference type="PROSITE" id="PS51462">
    <property type="entry name" value="NUDIX"/>
    <property type="match status" value="1"/>
</dbReference>
<keyword evidence="18 24" id="KW-0472">Membrane</keyword>
<evidence type="ECO:0000256" key="16">
    <source>
        <dbReference type="ARBA" id="ARBA00022989"/>
    </source>
</evidence>
<dbReference type="Gene3D" id="1.20.1280.70">
    <property type="entry name" value="Exonuclease ExoI, domain 3"/>
    <property type="match status" value="1"/>
</dbReference>
<feature type="domain" description="Nudix hydrolase" evidence="27">
    <location>
        <begin position="2699"/>
        <end position="2828"/>
    </location>
</feature>
<dbReference type="Pfam" id="PF08411">
    <property type="entry name" value="ExoI_SH3"/>
    <property type="match status" value="1"/>
</dbReference>
<dbReference type="CDD" id="cd03255">
    <property type="entry name" value="ABC_MJ0796_LolCDE_FtsE"/>
    <property type="match status" value="1"/>
</dbReference>
<dbReference type="GO" id="GO:0016887">
    <property type="term" value="F:ATP hydrolysis activity"/>
    <property type="evidence" value="ECO:0007669"/>
    <property type="project" value="InterPro"/>
</dbReference>
<dbReference type="PROSITE" id="PS00211">
    <property type="entry name" value="ABC_TRANSPORTER_1"/>
    <property type="match status" value="2"/>
</dbReference>
<evidence type="ECO:0000256" key="17">
    <source>
        <dbReference type="ARBA" id="ARBA00023125"/>
    </source>
</evidence>
<evidence type="ECO:0000313" key="30">
    <source>
        <dbReference type="EMBL" id="CAE7869750.1"/>
    </source>
</evidence>
<dbReference type="SUPFAM" id="SSF52540">
    <property type="entry name" value="P-loop containing nucleoside triphosphate hydrolases"/>
    <property type="match status" value="2"/>
</dbReference>
<dbReference type="CDD" id="cd03424">
    <property type="entry name" value="NUDIX_ADPRase_Nudt5_UGPPase_Nudt14"/>
    <property type="match status" value="1"/>
</dbReference>
<dbReference type="InterPro" id="IPR012337">
    <property type="entry name" value="RNaseH-like_sf"/>
</dbReference>
<dbReference type="InterPro" id="IPR017871">
    <property type="entry name" value="ABC_transporter-like_CS"/>
</dbReference>
<comment type="subunit">
    <text evidence="23">Monomer. Interacts with ssb (via C-terminus); this interaction stimulates the exonuclease activity by recruiting the enzyme to its substrate.</text>
</comment>
<dbReference type="InterPro" id="IPR036397">
    <property type="entry name" value="RNaseH_sf"/>
</dbReference>
<dbReference type="SUPFAM" id="SSF53098">
    <property type="entry name" value="Ribonuclease H-like"/>
    <property type="match status" value="1"/>
</dbReference>
<evidence type="ECO:0000259" key="28">
    <source>
        <dbReference type="PROSITE" id="PS51784"/>
    </source>
</evidence>
<dbReference type="Pfam" id="PF04069">
    <property type="entry name" value="OpuAC"/>
    <property type="match status" value="1"/>
</dbReference>
<keyword evidence="10" id="KW-0547">Nucleotide-binding</keyword>
<keyword evidence="8" id="KW-0540">Nuclease</keyword>
<dbReference type="PANTHER" id="PTHR24220">
    <property type="entry name" value="IMPORT ATP-BINDING PROTEIN"/>
    <property type="match status" value="1"/>
</dbReference>
<accession>A0A813AIX4</accession>
<dbReference type="SUPFAM" id="SSF53850">
    <property type="entry name" value="Periplasmic binding protein-like II"/>
    <property type="match status" value="1"/>
</dbReference>
<dbReference type="Gene3D" id="2.40.370.10">
    <property type="entry name" value="AttH-like domain"/>
    <property type="match status" value="2"/>
</dbReference>
<dbReference type="InterPro" id="IPR013520">
    <property type="entry name" value="Ribonucl_H"/>
</dbReference>
<sequence length="2852" mass="313983">MANSFYWYDLETTGTDPKWDRIVQFAGLRTDADLNILDDEFSTYVYTPDDVLPNPHASLVTGITPHLTQARGIPESEALRKINDIFMQPGTCVAGYNSLRFDDEFMRYSLYRNLLDPYAREWQQGNSRWDLIDLVRATGALRREGINWPEDEDGLPVYKLEELTRANDISHGQAHDAMSDVHATLGMAKLIKSAQPKLFEYYYSMRHKKSVRNLLEPVGTKLNVHVSALYPRHRFGVGPVISIARHPSNGNAMIVADLGEDIEPLLEMSADEISAALFTTDGGERPPLKEIRINRCPFVAPIEVLNEENQQRLQIDLKLIKERARRLKQPGFADKVARAYSQRKNQPAVDVDAALYDGFLQDDDRSRCAALHEELIAGRWQDLDFRDKRLHTLAARMKARSYPALLDEAEQKQWRNFVITKLEGDGDWLNLRDYEVSKRYDQLTVLDDVSVNCPSAACTAIVGASGSGKTTMLQLVNGVVRPDSGTVKVFDEQVPDSEVEHFRRKIGYAVQGAALFPHMTAWENVTLVARLQGIASDEMESRYQQLVQDMDLPEDIRHRLPRELSGGQQQRIGLCRALMLKPSLLLLDEPFSAVDPITRVDIYDRFAYVQKHEGVSSLLVTHDLRESAVMKRWLMLVAVVCFLSVSLHAQTIRIGSKNFNENYILAEVVSQLLEVRGFTVERKFGLGGTLICYQALVAGEIDIYVEYTGTLSQAILDLPGNPDRRALNEALQPVGLELLNEFGFNNTYAIAVQKQVAEARNLKTIGDLAAHPDLEVVVSHEFLERGDGWPGLSQAYGLTAPVRGIEHGLAYQAISKGAIGVTDVYSTDGELIRYELTVLQDELDYFPRYYAAPLVQQTLPQGARDALSVLANVISDEAMQKLNAAVVFEGKSFAQVASGFLASIDVETTVAEPSMWPSLMRNTLRHLQLTGIALGLAIVVGLGLALLVYRVDWLSSSVIYVSGLLQTIPSIALLALMIPLFGIGMLPAIIALFLYSLLPILRNAITALTHVDVTLIRVSEALGLTNKEQLKHVLLPLSVPAIFAGIRTAAVISIGTATLAAFIGAGGLGDPIVVGLSLDNPELILQGAIPAALLAIFTELGFTLIEKRLSRAHQMLFFCRERAAKKCLLQPRYNLRVHTATMISGGLGYLVSHEERQDQCWWQMARCAPQTAKQVYMVQRPGRGDFPDLHVFPGGKVDEDDWAPQHCFGVDDQQASARLGVAAGGLRYWVAVARECFEECGVLVVHQNGTPLDLSESHVRAKFVDYRQQLLAGEISFSSLCAKENLTVACDRLAYFSHWITPPVVPRRFDTRFFLAALPDHQIALADTDETADDQWEKPVEALARSAAKQWQMIDPTLRSLETLSQFSTVSQALAEVKQGEHLMPLTPELNRQGMQDGQQRIDVLRDLNLTLPAGQTLAVMGPSGSGKSTLLNILAGLVSADEGSVDLHLDNQTYALRELNELARTRLRRSYIGYVYQFFNLVPTLTVLENVSLPARLNRRNDLDLSARELLAAFGLKDRHDAFPEVLSGGEQQRVAVARALLLKPPLLLADEPTGNLDAVNADQVATLLFDNAKALGLTVIVATHSEDVASRADRRIHMFLWRSPWSTGMAFFGVMLGVSSIVGVHLISASIAAQLDALIPSQLAGYSHFLHRAEVSADDYFKLRRQWREGGLSSVDEVAPLIDETAVIDGKEIRVVGVDLLSPLGVRLLGEAGQTDAAGARNTSISSTFWQGIWVDETLMALTSAPINAVIIAPPGTVIADIGVAQNLLGWSADQLSYVGIVYRSKWQNVVDIGEHILPGFAAGFPLQPVAQIPSGWTVLSLSAQHPASSFGKSVLFNISALGLLALLVAWFLIYQVAVSWLRRLWPVFERLHVLGVPWHYLQLTFVATLLLLGILAALSGLLVGRALAVALYQLALPLQAVAGPFGKPGVLGVMWEATGLAGGFVSIAAISLLAAWVVTPLLKSLARCSPRLPGPILVRLSLREAIWYPRDMGVALAGLILAVATAIGVSLMVDSFRSDFDRMLGQRLSYDLVVEGGVLDLQRLDRELANNPEARRVQNYRQTQLRVAGVPMQIVASQTDQLEMARYGYPRALAIDEVLISEQAARALDLGAGDLLNLDGLPFNVVKVFTSFGDVTPRLVLNEQVVASEKAASAGGTLSNTPLPWVSLSINADAPAALLSQLKLDYPSLDFRLQNDIRTLALDTFDQTFAITTALVLIALLVASIGIYIAVTALRLNKKVQMSVLAALGVNRLEGIGMDFALGLGIGVVAMLVAVPLGVTLGWILCDVINPRAFGWTVTLQLSAQALMTPVFWGLLAASAAGLIRLGRQATPVMGVRISSVLGEGAQAGYRSEWWYLTAVLQDVDGREFGVQYTLFRQALTPTPTGAGPWHSGQAFMAHVAVTDVDNKRHLHDQRFVRGHPQLAGVTTNNGFRAWLEDWVLQGLTVTAEQFDLQLQAPANQFDIDLKLQQQQPIVLQGDSGLSHKGVGSASYYYSMPRMAISGVIEVDGLRHEVTGLGWLDREWSTSVLPAGVAGWDWFALQFFDASSLMAFRLRRSDGLRDEYDHGLKVPAFSGSADSTDASGTVLETEDFELTPTGYWVDKTGVSWPVSWQLDVQGEQFFIEALVDDQLMDTGILYWEGIVGDKHVADDKTEDLDWTHLDSRYDQEAGLILFEKRMDRMRNPRNGKEFDRLVLESVDWVNLVALDEAQRCIMIRQYRFGVGYTTLETPGGMVDPGEDSLTAAQRELEEETGYVADAWTYLGAVEPNPAFHNHLCHHWLAENARPGSAQNQGDGEAIRVELMDVDQVKQVVQSGELKHALALSALSRVYQLWPLPFAHDEVEPESGKL</sequence>
<gene>
    <name evidence="30" type="primary">sbcB</name>
    <name evidence="30" type="ORF">SNEC2469_LOCUS28043</name>
</gene>
<feature type="transmembrane region" description="Helical" evidence="24">
    <location>
        <begin position="1611"/>
        <end position="1635"/>
    </location>
</feature>
<feature type="domain" description="ABC transporter" evidence="25">
    <location>
        <begin position="1390"/>
        <end position="1628"/>
    </location>
</feature>
<feature type="transmembrane region" description="Helical" evidence="24">
    <location>
        <begin position="1940"/>
        <end position="1965"/>
    </location>
</feature>
<evidence type="ECO:0000259" key="25">
    <source>
        <dbReference type="PROSITE" id="PS50893"/>
    </source>
</evidence>
<keyword evidence="14" id="KW-0067">ATP-binding</keyword>
<dbReference type="CDD" id="cd06261">
    <property type="entry name" value="TM_PBP2"/>
    <property type="match status" value="1"/>
</dbReference>
<dbReference type="EMBL" id="CAJNJA010060140">
    <property type="protein sequence ID" value="CAE7869750.1"/>
    <property type="molecule type" value="Genomic_DNA"/>
</dbReference>
<evidence type="ECO:0000256" key="1">
    <source>
        <dbReference type="ARBA" id="ARBA00000563"/>
    </source>
</evidence>
<keyword evidence="6" id="KW-0813">Transport</keyword>
<evidence type="ECO:0000256" key="8">
    <source>
        <dbReference type="ARBA" id="ARBA00022722"/>
    </source>
</evidence>
<dbReference type="Gene3D" id="1.10.3720.10">
    <property type="entry name" value="MetI-like"/>
    <property type="match status" value="1"/>
</dbReference>
<dbReference type="CDD" id="cd18870">
    <property type="entry name" value="NUDIX_AcylCoAdiphos_Nudt19"/>
    <property type="match status" value="1"/>
</dbReference>
<keyword evidence="13" id="KW-0269">Exonuclease</keyword>
<keyword evidence="17" id="KW-0238">DNA-binding</keyword>
<dbReference type="Gene3D" id="3.40.190.10">
    <property type="entry name" value="Periplasmic binding protein-like II"/>
    <property type="match status" value="1"/>
</dbReference>
<evidence type="ECO:0000256" key="5">
    <source>
        <dbReference type="ARBA" id="ARBA00019900"/>
    </source>
</evidence>
<dbReference type="InterPro" id="IPR000515">
    <property type="entry name" value="MetI-like"/>
</dbReference>
<dbReference type="Pfam" id="PF00528">
    <property type="entry name" value="BPD_transp_1"/>
    <property type="match status" value="1"/>
</dbReference>
<dbReference type="InterPro" id="IPR000086">
    <property type="entry name" value="NUDIX_hydrolase_dom"/>
</dbReference>
<dbReference type="FunFam" id="1.10.3720.10:FF:000001">
    <property type="entry name" value="Glycine betaine ABC transporter, permease"/>
    <property type="match status" value="1"/>
</dbReference>
<feature type="transmembrane region" description="Helical" evidence="24">
    <location>
        <begin position="971"/>
        <end position="995"/>
    </location>
</feature>
<dbReference type="PROSITE" id="PS50928">
    <property type="entry name" value="ABC_TM1"/>
    <property type="match status" value="1"/>
</dbReference>
<feature type="transmembrane region" description="Helical" evidence="24">
    <location>
        <begin position="1996"/>
        <end position="2016"/>
    </location>
</feature>
<dbReference type="Gene3D" id="3.40.190.120">
    <property type="entry name" value="Osmoprotection protein (prox), domain 2"/>
    <property type="match status" value="1"/>
</dbReference>
<keyword evidence="15" id="KW-0460">Magnesium</keyword>
<keyword evidence="19" id="KW-0234">DNA repair</keyword>
<dbReference type="CDD" id="cd06138">
    <property type="entry name" value="ExoI_N"/>
    <property type="match status" value="1"/>
</dbReference>
<dbReference type="Pfam" id="PF17186">
    <property type="entry name" value="Lipocalin_9"/>
    <property type="match status" value="1"/>
</dbReference>
<feature type="transmembrane region" description="Helical" evidence="24">
    <location>
        <begin position="1909"/>
        <end position="1928"/>
    </location>
</feature>
<dbReference type="PROSITE" id="PS51784">
    <property type="entry name" value="EXOI_SH3"/>
    <property type="match status" value="1"/>
</dbReference>
<keyword evidence="16 24" id="KW-1133">Transmembrane helix</keyword>
<dbReference type="Pfam" id="PF00929">
    <property type="entry name" value="RNase_T"/>
    <property type="match status" value="1"/>
</dbReference>
<name>A0A813AIX4_9DINO</name>
<evidence type="ECO:0000256" key="23">
    <source>
        <dbReference type="ARBA" id="ARBA00046792"/>
    </source>
</evidence>
<evidence type="ECO:0000256" key="6">
    <source>
        <dbReference type="ARBA" id="ARBA00022448"/>
    </source>
</evidence>
<evidence type="ECO:0000256" key="15">
    <source>
        <dbReference type="ARBA" id="ARBA00022842"/>
    </source>
</evidence>
<feature type="transmembrane region" description="Helical" evidence="24">
    <location>
        <begin position="2263"/>
        <end position="2287"/>
    </location>
</feature>
<dbReference type="InterPro" id="IPR017911">
    <property type="entry name" value="MacB-like_ATP-bd"/>
</dbReference>
<evidence type="ECO:0000256" key="13">
    <source>
        <dbReference type="ARBA" id="ARBA00022839"/>
    </source>
</evidence>
<feature type="transmembrane region" description="Helical" evidence="24">
    <location>
        <begin position="929"/>
        <end position="951"/>
    </location>
</feature>
<dbReference type="GO" id="GO:0005524">
    <property type="term" value="F:ATP binding"/>
    <property type="evidence" value="ECO:0007669"/>
    <property type="project" value="UniProtKB-KW"/>
</dbReference>
<evidence type="ECO:0000256" key="19">
    <source>
        <dbReference type="ARBA" id="ARBA00023204"/>
    </source>
</evidence>
<comment type="cofactor">
    <cofactor evidence="2">
        <name>Mg(2+)</name>
        <dbReference type="ChEBI" id="CHEBI:18420"/>
    </cofactor>
</comment>
<dbReference type="SUPFAM" id="SSF159245">
    <property type="entry name" value="AttH-like"/>
    <property type="match status" value="1"/>
</dbReference>
<dbReference type="InterPro" id="IPR038649">
    <property type="entry name" value="EXOI_SH3_sf"/>
</dbReference>
<keyword evidence="31" id="KW-1185">Reference proteome</keyword>
<evidence type="ECO:0000256" key="11">
    <source>
        <dbReference type="ARBA" id="ARBA00022763"/>
    </source>
</evidence>
<dbReference type="InterPro" id="IPR015797">
    <property type="entry name" value="NUDIX_hydrolase-like_dom_sf"/>
</dbReference>
<dbReference type="Proteomes" id="UP000601435">
    <property type="component" value="Unassembled WGS sequence"/>
</dbReference>
<dbReference type="Pfam" id="PF26016">
    <property type="entry name" value="ExoI_C"/>
    <property type="match status" value="1"/>
</dbReference>
<evidence type="ECO:0000256" key="4">
    <source>
        <dbReference type="ARBA" id="ARBA00012108"/>
    </source>
</evidence>
<dbReference type="InterPro" id="IPR058561">
    <property type="entry name" value="Exonuc_1_C"/>
</dbReference>
<protein>
    <recommendedName>
        <fullName evidence="5">Exodeoxyribonuclease I</fullName>
        <ecNumber evidence="4">3.1.11.1</ecNumber>
    </recommendedName>
    <alternativeName>
        <fullName evidence="20">DNA deoxyribophosphodiesterase</fullName>
    </alternativeName>
</protein>
<feature type="transmembrane region" description="Helical" evidence="24">
    <location>
        <begin position="1880"/>
        <end position="1902"/>
    </location>
</feature>
<dbReference type="InterPro" id="IPR035906">
    <property type="entry name" value="MetI-like_sf"/>
</dbReference>
<dbReference type="PROSITE" id="PS51785">
    <property type="entry name" value="EXOI_C"/>
    <property type="match status" value="1"/>
</dbReference>
<feature type="domain" description="ExoI SH3-like" evidence="28">
    <location>
        <begin position="196"/>
        <end position="344"/>
    </location>
</feature>
<dbReference type="GO" id="GO:0046872">
    <property type="term" value="F:metal ion binding"/>
    <property type="evidence" value="ECO:0007669"/>
    <property type="project" value="UniProtKB-KW"/>
</dbReference>
<evidence type="ECO:0000256" key="18">
    <source>
        <dbReference type="ARBA" id="ARBA00023136"/>
    </source>
</evidence>
<dbReference type="FunFam" id="3.30.420.10:FF:000033">
    <property type="entry name" value="Exodeoxyribonuclease I"/>
    <property type="match status" value="1"/>
</dbReference>
<dbReference type="InterPro" id="IPR015854">
    <property type="entry name" value="ABC_transpr_LolD-like"/>
</dbReference>
<evidence type="ECO:0000256" key="12">
    <source>
        <dbReference type="ARBA" id="ARBA00022801"/>
    </source>
</evidence>
<dbReference type="SMART" id="SM00382">
    <property type="entry name" value="AAA"/>
    <property type="match status" value="2"/>
</dbReference>
<dbReference type="Gene3D" id="3.30.420.10">
    <property type="entry name" value="Ribonuclease H-like superfamily/Ribonuclease H"/>
    <property type="match status" value="1"/>
</dbReference>
<dbReference type="SUPFAM" id="SSF55811">
    <property type="entry name" value="Nudix"/>
    <property type="match status" value="2"/>
</dbReference>
<dbReference type="EC" id="3.1.11.1" evidence="4"/>
<dbReference type="InterPro" id="IPR003439">
    <property type="entry name" value="ABC_transporter-like_ATP-bd"/>
</dbReference>
<dbReference type="InterPro" id="IPR003593">
    <property type="entry name" value="AAA+_ATPase"/>
</dbReference>
<dbReference type="InterPro" id="IPR007210">
    <property type="entry name" value="ABC_Gly_betaine_transp_sub-bd"/>
</dbReference>
<feature type="transmembrane region" description="Helical" evidence="24">
    <location>
        <begin position="1837"/>
        <end position="1860"/>
    </location>
</feature>
<reference evidence="30" key="1">
    <citation type="submission" date="2021-02" db="EMBL/GenBank/DDBJ databases">
        <authorList>
            <person name="Dougan E. K."/>
            <person name="Rhodes N."/>
            <person name="Thang M."/>
            <person name="Chan C."/>
        </authorList>
    </citation>
    <scope>NUCLEOTIDE SEQUENCE</scope>
</reference>
<dbReference type="GO" id="GO:0022857">
    <property type="term" value="F:transmembrane transporter activity"/>
    <property type="evidence" value="ECO:0007669"/>
    <property type="project" value="InterPro"/>
</dbReference>
<keyword evidence="12" id="KW-0378">Hydrolase</keyword>
<dbReference type="InterPro" id="IPR034747">
    <property type="entry name" value="EXOI_SH3"/>
</dbReference>
<dbReference type="InterPro" id="IPR023374">
    <property type="entry name" value="AttH-like_dom_sf"/>
</dbReference>
<comment type="similarity">
    <text evidence="22">In the N-terminal section; belongs to the binding-protein-dependent transport system permease family.</text>
</comment>
<dbReference type="Pfam" id="PF00293">
    <property type="entry name" value="NUDIX"/>
    <property type="match status" value="1"/>
</dbReference>
<comment type="catalytic activity">
    <reaction evidence="1">
        <text>Exonucleolytic cleavage in the 3'- to 5'-direction to yield nucleoside 5'-phosphates.</text>
        <dbReference type="EC" id="3.1.11.1"/>
    </reaction>
</comment>
<comment type="subcellular location">
    <subcellularLocation>
        <location evidence="3">Membrane</location>
        <topology evidence="3">Multi-pass membrane protein</topology>
    </subcellularLocation>
</comment>
<feature type="domain" description="ABC transmembrane type-1" evidence="26">
    <location>
        <begin position="923"/>
        <end position="1106"/>
    </location>
</feature>
<dbReference type="SMART" id="SM00479">
    <property type="entry name" value="EXOIII"/>
    <property type="match status" value="1"/>
</dbReference>
<dbReference type="InterPro" id="IPR027417">
    <property type="entry name" value="P-loop_NTPase"/>
</dbReference>
<dbReference type="Gene3D" id="3.40.50.300">
    <property type="entry name" value="P-loop containing nucleotide triphosphate hydrolases"/>
    <property type="match status" value="2"/>
</dbReference>
<dbReference type="Gene3D" id="3.90.79.10">
    <property type="entry name" value="Nucleoside Triphosphate Pyrophosphohydrolase"/>
    <property type="match status" value="2"/>
</dbReference>
<feature type="domain" description="ExoI C-terminal" evidence="29">
    <location>
        <begin position="347"/>
        <end position="474"/>
    </location>
</feature>
<evidence type="ECO:0000259" key="29">
    <source>
        <dbReference type="PROSITE" id="PS51785"/>
    </source>
</evidence>
<dbReference type="SUPFAM" id="SSF161098">
    <property type="entry name" value="MetI-like"/>
    <property type="match status" value="1"/>
</dbReference>
<evidence type="ECO:0000256" key="24">
    <source>
        <dbReference type="SAM" id="Phobius"/>
    </source>
</evidence>
<dbReference type="GO" id="GO:0006281">
    <property type="term" value="P:DNA repair"/>
    <property type="evidence" value="ECO:0007669"/>
    <property type="project" value="UniProtKB-KW"/>
</dbReference>
<keyword evidence="9" id="KW-0479">Metal-binding</keyword>
<evidence type="ECO:0000256" key="3">
    <source>
        <dbReference type="ARBA" id="ARBA00004141"/>
    </source>
</evidence>
<comment type="similarity">
    <text evidence="21">In the C-terminal section; belongs to the OsmX family.</text>
</comment>
<evidence type="ECO:0000256" key="14">
    <source>
        <dbReference type="ARBA" id="ARBA00022840"/>
    </source>
</evidence>
<feature type="transmembrane region" description="Helical" evidence="24">
    <location>
        <begin position="1472"/>
        <end position="1489"/>
    </location>
</feature>
<evidence type="ECO:0000256" key="7">
    <source>
        <dbReference type="ARBA" id="ARBA00022692"/>
    </source>
</evidence>
<dbReference type="InterPro" id="IPR020084">
    <property type="entry name" value="NUDIX_hydrolase_CS"/>
</dbReference>
<evidence type="ECO:0000256" key="9">
    <source>
        <dbReference type="ARBA" id="ARBA00022723"/>
    </source>
</evidence>
<feature type="transmembrane region" description="Helical" evidence="24">
    <location>
        <begin position="1083"/>
        <end position="1105"/>
    </location>
</feature>
<keyword evidence="7 24" id="KW-0812">Transmembrane</keyword>
<organism evidence="30 31">
    <name type="scientific">Symbiodinium necroappetens</name>
    <dbReference type="NCBI Taxonomy" id="1628268"/>
    <lineage>
        <taxon>Eukaryota</taxon>
        <taxon>Sar</taxon>
        <taxon>Alveolata</taxon>
        <taxon>Dinophyceae</taxon>
        <taxon>Suessiales</taxon>
        <taxon>Symbiodiniaceae</taxon>
        <taxon>Symbiodinium</taxon>
    </lineage>
</organism>
<evidence type="ECO:0000259" key="27">
    <source>
        <dbReference type="PROSITE" id="PS51462"/>
    </source>
</evidence>
<dbReference type="Pfam" id="PF00005">
    <property type="entry name" value="ABC_tran"/>
    <property type="match status" value="2"/>
</dbReference>
<feature type="transmembrane region" description="Helical" evidence="24">
    <location>
        <begin position="2212"/>
        <end position="2237"/>
    </location>
</feature>
<comment type="caution">
    <text evidence="30">The sequence shown here is derived from an EMBL/GenBank/DDBJ whole genome shotgun (WGS) entry which is preliminary data.</text>
</comment>
<dbReference type="PANTHER" id="PTHR24220:SF659">
    <property type="entry name" value="TRANSPORTER, PUTATIVE-RELATED"/>
    <property type="match status" value="1"/>
</dbReference>
<evidence type="ECO:0000256" key="10">
    <source>
        <dbReference type="ARBA" id="ARBA00022741"/>
    </source>
</evidence>
<feature type="domain" description="ABC transporter" evidence="25">
    <location>
        <begin position="431"/>
        <end position="664"/>
    </location>
</feature>
<dbReference type="GO" id="GO:0008310">
    <property type="term" value="F:single-stranded DNA 3'-5' DNA exonuclease activity"/>
    <property type="evidence" value="ECO:0007669"/>
    <property type="project" value="UniProtKB-EC"/>
</dbReference>
<dbReference type="Pfam" id="PF07143">
    <property type="entry name" value="CrtC"/>
    <property type="match status" value="1"/>
</dbReference>
<dbReference type="PROSITE" id="PS50893">
    <property type="entry name" value="ABC_TRANSPORTER_2"/>
    <property type="match status" value="2"/>
</dbReference>
<dbReference type="PROSITE" id="PS00893">
    <property type="entry name" value="NUDIX_BOX"/>
    <property type="match status" value="1"/>
</dbReference>
<evidence type="ECO:0000256" key="20">
    <source>
        <dbReference type="ARBA" id="ARBA00031220"/>
    </source>
</evidence>
<evidence type="ECO:0000256" key="22">
    <source>
        <dbReference type="ARBA" id="ARBA00035652"/>
    </source>
</evidence>
<evidence type="ECO:0000256" key="21">
    <source>
        <dbReference type="ARBA" id="ARBA00035642"/>
    </source>
</evidence>
<dbReference type="InterPro" id="IPR013620">
    <property type="entry name" value="Exonuc_1_SH3"/>
</dbReference>
<dbReference type="NCBIfam" id="NF008746">
    <property type="entry name" value="PRK11779.1"/>
    <property type="match status" value="1"/>
</dbReference>